<keyword evidence="1" id="KW-0472">Membrane</keyword>
<accession>A0A3G3IH08</accession>
<sequence>MEWGIGRRWTALAATVLTVPLIQIFVFSVIPDPFVGSFDKMGLFYKSGWRSIGYFLVLTVFSVTVPPALMYASLRSPSRRRSELGTAAALSISAAVLVFVSMYGAGLMAKNVLYFGDAWDSIICAGVVLIAFGMYYMIPNDRNPEFAAVRKVDHAKGIFYQNISSLTMTYAGLTLLLSVFLQPHYLCHIFAVTEASAYFLYRHRFLRDLRSGRRKTCGECM</sequence>
<organism evidence="2 3">
    <name type="scientific">Methanomethylophilus alvi</name>
    <dbReference type="NCBI Taxonomy" id="1291540"/>
    <lineage>
        <taxon>Archaea</taxon>
        <taxon>Methanobacteriati</taxon>
        <taxon>Thermoplasmatota</taxon>
        <taxon>Thermoplasmata</taxon>
        <taxon>Methanomassiliicoccales</taxon>
        <taxon>Methanomethylophilaceae</taxon>
        <taxon>Methanomethylophilus</taxon>
    </lineage>
</organism>
<feature type="transmembrane region" description="Helical" evidence="1">
    <location>
        <begin position="84"/>
        <end position="106"/>
    </location>
</feature>
<dbReference type="EMBL" id="CP017686">
    <property type="protein sequence ID" value="AYQ55116.1"/>
    <property type="molecule type" value="Genomic_DNA"/>
</dbReference>
<evidence type="ECO:0000256" key="1">
    <source>
        <dbReference type="SAM" id="Phobius"/>
    </source>
</evidence>
<keyword evidence="1" id="KW-0812">Transmembrane</keyword>
<reference evidence="2 3" key="1">
    <citation type="submission" date="2016-10" db="EMBL/GenBank/DDBJ databases">
        <title>Complete genome of the TMA-utilizing, human hosted archaeon Methanomethylophilus alvus Gen. nov, sp. nov., strain Mx-05, derived from a pure culture.</title>
        <authorList>
            <person name="Brugere J.-F."/>
            <person name="Ben Hania W."/>
            <person name="Chaudhary P.P."/>
            <person name="Gaci N."/>
            <person name="Borrel G."/>
            <person name="Cao Van Tuat L."/>
            <person name="Fardeau M.-L."/>
            <person name="Harris H.M.B."/>
            <person name="O'Toole P.W."/>
            <person name="Ollivier B."/>
        </authorList>
    </citation>
    <scope>NUCLEOTIDE SEQUENCE [LARGE SCALE GENOMIC DNA]</scope>
    <source>
        <strain evidence="2 3">Mx-05</strain>
    </source>
</reference>
<keyword evidence="1" id="KW-1133">Transmembrane helix</keyword>
<feature type="transmembrane region" description="Helical" evidence="1">
    <location>
        <begin position="158"/>
        <end position="177"/>
    </location>
</feature>
<dbReference type="GeneID" id="41321755"/>
<evidence type="ECO:0000313" key="2">
    <source>
        <dbReference type="EMBL" id="AYQ55116.1"/>
    </source>
</evidence>
<gene>
    <name evidence="2" type="ORF">BKD89_04775</name>
</gene>
<feature type="transmembrane region" description="Helical" evidence="1">
    <location>
        <begin position="12"/>
        <end position="31"/>
    </location>
</feature>
<dbReference type="Proteomes" id="UP000273278">
    <property type="component" value="Chromosome"/>
</dbReference>
<evidence type="ECO:0000313" key="3">
    <source>
        <dbReference type="Proteomes" id="UP000273278"/>
    </source>
</evidence>
<feature type="transmembrane region" description="Helical" evidence="1">
    <location>
        <begin position="118"/>
        <end position="138"/>
    </location>
</feature>
<feature type="transmembrane region" description="Helical" evidence="1">
    <location>
        <begin position="183"/>
        <end position="201"/>
    </location>
</feature>
<dbReference type="RefSeq" id="WP_015504856.1">
    <property type="nucleotide sequence ID" value="NZ_CP017686.1"/>
</dbReference>
<dbReference type="AlphaFoldDB" id="A0A3G3IH08"/>
<proteinExistence type="predicted"/>
<protein>
    <submittedName>
        <fullName evidence="2">Uncharacterized protein</fullName>
    </submittedName>
</protein>
<feature type="transmembrane region" description="Helical" evidence="1">
    <location>
        <begin position="51"/>
        <end position="72"/>
    </location>
</feature>
<name>A0A3G3IH08_9ARCH</name>